<dbReference type="InterPro" id="IPR002711">
    <property type="entry name" value="HNH"/>
</dbReference>
<dbReference type="Gene3D" id="1.10.30.50">
    <property type="match status" value="1"/>
</dbReference>
<dbReference type="GO" id="GO:0043565">
    <property type="term" value="F:sequence-specific DNA binding"/>
    <property type="evidence" value="ECO:0007669"/>
    <property type="project" value="InterPro"/>
</dbReference>
<feature type="domain" description="GATA-type" evidence="2">
    <location>
        <begin position="1"/>
        <end position="50"/>
    </location>
</feature>
<dbReference type="GO" id="GO:0006355">
    <property type="term" value="P:regulation of DNA-templated transcription"/>
    <property type="evidence" value="ECO:0007669"/>
    <property type="project" value="InterPro"/>
</dbReference>
<organism evidence="3 4">
    <name type="scientific">Nocardioides immobilis</name>
    <dbReference type="NCBI Taxonomy" id="2049295"/>
    <lineage>
        <taxon>Bacteria</taxon>
        <taxon>Bacillati</taxon>
        <taxon>Actinomycetota</taxon>
        <taxon>Actinomycetes</taxon>
        <taxon>Propionibacteriales</taxon>
        <taxon>Nocardioidaceae</taxon>
        <taxon>Nocardioides</taxon>
    </lineage>
</organism>
<name>A0A417XYL6_9ACTN</name>
<evidence type="ECO:0000259" key="2">
    <source>
        <dbReference type="PROSITE" id="PS50114"/>
    </source>
</evidence>
<dbReference type="PROSITE" id="PS50114">
    <property type="entry name" value="GATA_ZN_FINGER_2"/>
    <property type="match status" value="1"/>
</dbReference>
<keyword evidence="3" id="KW-0540">Nuclease</keyword>
<reference evidence="3 4" key="1">
    <citation type="submission" date="2018-09" db="EMBL/GenBank/DDBJ databases">
        <title>Genome sequencing of Nocardioides immobilis CCTCC AB 2017083 for comparison to Nocardioides silvaticus.</title>
        <authorList>
            <person name="Li C."/>
            <person name="Wang G."/>
        </authorList>
    </citation>
    <scope>NUCLEOTIDE SEQUENCE [LARGE SCALE GENOMIC DNA]</scope>
    <source>
        <strain evidence="3 4">CCTCC AB 2017083</strain>
    </source>
</reference>
<dbReference type="Pfam" id="PF01844">
    <property type="entry name" value="HNH"/>
    <property type="match status" value="1"/>
</dbReference>
<evidence type="ECO:0000256" key="1">
    <source>
        <dbReference type="SAM" id="MobiDB-lite"/>
    </source>
</evidence>
<evidence type="ECO:0000313" key="3">
    <source>
        <dbReference type="EMBL" id="RHW25453.1"/>
    </source>
</evidence>
<dbReference type="SMART" id="SM00507">
    <property type="entry name" value="HNHc"/>
    <property type="match status" value="1"/>
</dbReference>
<dbReference type="CDD" id="cd00085">
    <property type="entry name" value="HNHc"/>
    <property type="match status" value="1"/>
</dbReference>
<feature type="compositionally biased region" description="Pro residues" evidence="1">
    <location>
        <begin position="101"/>
        <end position="111"/>
    </location>
</feature>
<feature type="region of interest" description="Disordered" evidence="1">
    <location>
        <begin position="1"/>
        <end position="33"/>
    </location>
</feature>
<dbReference type="GO" id="GO:0008270">
    <property type="term" value="F:zinc ion binding"/>
    <property type="evidence" value="ECO:0007669"/>
    <property type="project" value="InterPro"/>
</dbReference>
<proteinExistence type="predicted"/>
<dbReference type="OrthoDB" id="4578716at2"/>
<dbReference type="GO" id="GO:0004519">
    <property type="term" value="F:endonuclease activity"/>
    <property type="evidence" value="ECO:0007669"/>
    <property type="project" value="UniProtKB-KW"/>
</dbReference>
<dbReference type="AlphaFoldDB" id="A0A417XYL6"/>
<dbReference type="InterPro" id="IPR003615">
    <property type="entry name" value="HNH_nuc"/>
</dbReference>
<sequence length="119" mass="13464">MTCTRCGRPFTPPQRRTGRPRTRCDACRSNQDRNDGVRWRELRRQVLTEEPVCMVAGCGRRSTQVDHIIPLKVRPDLGLVRANLRGICGTCNARKGARMTAPPPIPPPPTTQPRRPWVL</sequence>
<keyword evidence="3" id="KW-0255">Endonuclease</keyword>
<feature type="compositionally biased region" description="Basic and acidic residues" evidence="1">
    <location>
        <begin position="22"/>
        <end position="33"/>
    </location>
</feature>
<dbReference type="EMBL" id="QXGH01000024">
    <property type="protein sequence ID" value="RHW25453.1"/>
    <property type="molecule type" value="Genomic_DNA"/>
</dbReference>
<gene>
    <name evidence="3" type="ORF">D0Z08_19700</name>
</gene>
<evidence type="ECO:0000313" key="4">
    <source>
        <dbReference type="Proteomes" id="UP000283644"/>
    </source>
</evidence>
<dbReference type="Proteomes" id="UP000283644">
    <property type="component" value="Unassembled WGS sequence"/>
</dbReference>
<feature type="region of interest" description="Disordered" evidence="1">
    <location>
        <begin position="94"/>
        <end position="119"/>
    </location>
</feature>
<protein>
    <submittedName>
        <fullName evidence="3">HNH endonuclease</fullName>
    </submittedName>
</protein>
<comment type="caution">
    <text evidence="3">The sequence shown here is derived from an EMBL/GenBank/DDBJ whole genome shotgun (WGS) entry which is preliminary data.</text>
</comment>
<accession>A0A417XYL6</accession>
<keyword evidence="4" id="KW-1185">Reference proteome</keyword>
<keyword evidence="3" id="KW-0378">Hydrolase</keyword>
<dbReference type="InterPro" id="IPR000679">
    <property type="entry name" value="Znf_GATA"/>
</dbReference>